<dbReference type="Pfam" id="PF01554">
    <property type="entry name" value="MatE"/>
    <property type="match status" value="2"/>
</dbReference>
<organism evidence="8 11">
    <name type="scientific">Streptococcus lactarius</name>
    <dbReference type="NCBI Taxonomy" id="684066"/>
    <lineage>
        <taxon>Bacteria</taxon>
        <taxon>Bacillati</taxon>
        <taxon>Bacillota</taxon>
        <taxon>Bacilli</taxon>
        <taxon>Lactobacillales</taxon>
        <taxon>Streptococcaceae</taxon>
        <taxon>Streptococcus</taxon>
    </lineage>
</organism>
<dbReference type="AlphaFoldDB" id="A0A9X0WQB1"/>
<evidence type="ECO:0000256" key="5">
    <source>
        <dbReference type="ARBA" id="ARBA00022989"/>
    </source>
</evidence>
<keyword evidence="4 7" id="KW-0812">Transmembrane</keyword>
<feature type="transmembrane region" description="Helical" evidence="7">
    <location>
        <begin position="358"/>
        <end position="378"/>
    </location>
</feature>
<keyword evidence="2" id="KW-0813">Transport</keyword>
<dbReference type="InterPro" id="IPR002528">
    <property type="entry name" value="MATE_fam"/>
</dbReference>
<evidence type="ECO:0000313" key="8">
    <source>
        <dbReference type="EMBL" id="MBK4780357.1"/>
    </source>
</evidence>
<dbReference type="EMBL" id="CP072329">
    <property type="protein sequence ID" value="QUB38039.1"/>
    <property type="molecule type" value="Genomic_DNA"/>
</dbReference>
<feature type="transmembrane region" description="Helical" evidence="7">
    <location>
        <begin position="136"/>
        <end position="155"/>
    </location>
</feature>
<dbReference type="PIRSF" id="PIRSF006603">
    <property type="entry name" value="DinF"/>
    <property type="match status" value="1"/>
</dbReference>
<feature type="transmembrane region" description="Helical" evidence="7">
    <location>
        <begin position="167"/>
        <end position="187"/>
    </location>
</feature>
<evidence type="ECO:0000313" key="10">
    <source>
        <dbReference type="Proteomes" id="UP000676511"/>
    </source>
</evidence>
<keyword evidence="3" id="KW-1003">Cell membrane</keyword>
<accession>A0A9X0WQB1</accession>
<keyword evidence="5 7" id="KW-1133">Transmembrane helix</keyword>
<feature type="transmembrane region" description="Helical" evidence="7">
    <location>
        <begin position="51"/>
        <end position="75"/>
    </location>
</feature>
<dbReference type="GO" id="GO:0005886">
    <property type="term" value="C:plasma membrane"/>
    <property type="evidence" value="ECO:0007669"/>
    <property type="project" value="UniProtKB-SubCell"/>
</dbReference>
<feature type="transmembrane region" description="Helical" evidence="7">
    <location>
        <begin position="236"/>
        <end position="262"/>
    </location>
</feature>
<dbReference type="GO" id="GO:0015297">
    <property type="term" value="F:antiporter activity"/>
    <property type="evidence" value="ECO:0007669"/>
    <property type="project" value="InterPro"/>
</dbReference>
<feature type="transmembrane region" description="Helical" evidence="7">
    <location>
        <begin position="96"/>
        <end position="116"/>
    </location>
</feature>
<evidence type="ECO:0000256" key="3">
    <source>
        <dbReference type="ARBA" id="ARBA00022475"/>
    </source>
</evidence>
<keyword evidence="6 7" id="KW-0472">Membrane</keyword>
<dbReference type="InterPro" id="IPR052031">
    <property type="entry name" value="Membrane_Transporter-Flippase"/>
</dbReference>
<evidence type="ECO:0000256" key="1">
    <source>
        <dbReference type="ARBA" id="ARBA00004651"/>
    </source>
</evidence>
<comment type="subcellular location">
    <subcellularLocation>
        <location evidence="1">Cell membrane</location>
        <topology evidence="1">Multi-pass membrane protein</topology>
    </subcellularLocation>
</comment>
<feature type="transmembrane region" description="Helical" evidence="7">
    <location>
        <begin position="322"/>
        <end position="346"/>
    </location>
</feature>
<dbReference type="EMBL" id="MRXX01000015">
    <property type="protein sequence ID" value="MBK4780357.1"/>
    <property type="molecule type" value="Genomic_DNA"/>
</dbReference>
<dbReference type="PANTHER" id="PTHR43549:SF3">
    <property type="entry name" value="MULTIDRUG RESISTANCE PROTEIN YPNP-RELATED"/>
    <property type="match status" value="1"/>
</dbReference>
<evidence type="ECO:0000256" key="4">
    <source>
        <dbReference type="ARBA" id="ARBA00022692"/>
    </source>
</evidence>
<protein>
    <submittedName>
        <fullName evidence="8">MATE family efflux transporter</fullName>
    </submittedName>
</protein>
<reference evidence="8" key="1">
    <citation type="submission" date="2016-12" db="EMBL/GenBank/DDBJ databases">
        <title>Draft genome of Streptococcus lactarius CCUG 66490T type strain.</title>
        <authorList>
            <person name="Salva-Serra F."/>
            <person name="Engstrom-Jakobsson H."/>
            <person name="Thorell K."/>
            <person name="Gomila M."/>
            <person name="Gonzales-Siles L."/>
            <person name="Busquets A."/>
            <person name="Jaen-Luchoro D."/>
            <person name="Karlsson R."/>
            <person name="Kristiansson E."/>
            <person name="Moore E."/>
        </authorList>
    </citation>
    <scope>NUCLEOTIDE SEQUENCE</scope>
    <source>
        <strain evidence="8">CCUG 66490</strain>
    </source>
</reference>
<sequence>MKRIQRVDLIHGPILPAILSFAFPILLSNIFQQLYNASDVMIVGHFLGSKSLAAVGSTAAIFDLIIGFALGVGNGMGIIIARNYGANRLDQLRKSVAATAVIGGGLSLVVMLLGYFGLYPLLEFLGTPSSIIGQAYLYISTIVNCVAVTFAYNLCAGLLRAVGDSLAALYFLMIAAVLNIFLDLYFITQLHWGVQSAGIATIIAQGISALLCLLYIRKKVPFLLPHRKDFVWDKELYQDLLSQGLAMGLMTSIVSIGTVILQSAINQLGTTIISAQVAARRIMSFAVLPITAIASSITTFISQNFGAEQFQRIKKGITITNLLSWGWSVLVAALLFFTSPSLTSFISGSSNPDLIANASLYLQISSCFYPILASLIILRNALQGMGKKLTPLTSSFIELFGKIFFVVFIIPYTGYMGVILCEPLIWIPMTLQLFVTYRKIKHQLLA</sequence>
<evidence type="ECO:0000256" key="2">
    <source>
        <dbReference type="ARBA" id="ARBA00022448"/>
    </source>
</evidence>
<dbReference type="InterPro" id="IPR048279">
    <property type="entry name" value="MdtK-like"/>
</dbReference>
<dbReference type="Proteomes" id="UP000676511">
    <property type="component" value="Chromosome"/>
</dbReference>
<feature type="transmembrane region" description="Helical" evidence="7">
    <location>
        <begin position="416"/>
        <end position="437"/>
    </location>
</feature>
<evidence type="ECO:0000313" key="11">
    <source>
        <dbReference type="Proteomes" id="UP001138780"/>
    </source>
</evidence>
<dbReference type="GO" id="GO:0042910">
    <property type="term" value="F:xenobiotic transmembrane transporter activity"/>
    <property type="evidence" value="ECO:0007669"/>
    <property type="project" value="InterPro"/>
</dbReference>
<evidence type="ECO:0000313" key="9">
    <source>
        <dbReference type="EMBL" id="QUB38039.1"/>
    </source>
</evidence>
<dbReference type="PANTHER" id="PTHR43549">
    <property type="entry name" value="MULTIDRUG RESISTANCE PROTEIN YPNP-RELATED"/>
    <property type="match status" value="1"/>
</dbReference>
<feature type="transmembrane region" description="Helical" evidence="7">
    <location>
        <begin position="282"/>
        <end position="301"/>
    </location>
</feature>
<feature type="transmembrane region" description="Helical" evidence="7">
    <location>
        <begin position="390"/>
        <end position="410"/>
    </location>
</feature>
<dbReference type="CDD" id="cd13138">
    <property type="entry name" value="MATE_yoeA_like"/>
    <property type="match status" value="1"/>
</dbReference>
<keyword evidence="10" id="KW-1185">Reference proteome</keyword>
<dbReference type="RefSeq" id="WP_200773259.1">
    <property type="nucleotide sequence ID" value="NZ_CP072329.1"/>
</dbReference>
<evidence type="ECO:0000256" key="7">
    <source>
        <dbReference type="SAM" id="Phobius"/>
    </source>
</evidence>
<reference evidence="9 10" key="2">
    <citation type="submission" date="2021-03" db="EMBL/GenBank/DDBJ databases">
        <title>Human Oral Microbial Genomes.</title>
        <authorList>
            <person name="Johnston C.D."/>
            <person name="Chen T."/>
            <person name="Dewhirst F.E."/>
        </authorList>
    </citation>
    <scope>NUCLEOTIDE SEQUENCE [LARGE SCALE GENOMIC DNA]</scope>
    <source>
        <strain evidence="9 10">CCUG 66490</strain>
    </source>
</reference>
<gene>
    <name evidence="8" type="ORF">BTU61_09175</name>
    <name evidence="9" type="ORF">J4854_05650</name>
</gene>
<feature type="transmembrane region" description="Helical" evidence="7">
    <location>
        <begin position="12"/>
        <end position="31"/>
    </location>
</feature>
<dbReference type="Proteomes" id="UP001138780">
    <property type="component" value="Unassembled WGS sequence"/>
</dbReference>
<name>A0A9X0WQB1_9STRE</name>
<dbReference type="NCBIfam" id="TIGR00797">
    <property type="entry name" value="matE"/>
    <property type="match status" value="1"/>
</dbReference>
<feature type="transmembrane region" description="Helical" evidence="7">
    <location>
        <begin position="193"/>
        <end position="216"/>
    </location>
</feature>
<evidence type="ECO:0000256" key="6">
    <source>
        <dbReference type="ARBA" id="ARBA00023136"/>
    </source>
</evidence>
<proteinExistence type="predicted"/>